<dbReference type="AlphaFoldDB" id="A0A9X9LGY1"/>
<comment type="caution">
    <text evidence="1">The sequence shown here is derived from an EMBL/GenBank/DDBJ whole genome shotgun (WGS) entry which is preliminary data.</text>
</comment>
<reference evidence="1 2" key="1">
    <citation type="submission" date="2018-10" db="EMBL/GenBank/DDBJ databases">
        <authorList>
            <person name="Ekblom R."/>
            <person name="Jareborg N."/>
        </authorList>
    </citation>
    <scope>NUCLEOTIDE SEQUENCE [LARGE SCALE GENOMIC DNA]</scope>
    <source>
        <tissue evidence="1">Muscle</tissue>
    </source>
</reference>
<sequence length="90" mass="10093">MAGHNSVLADLKVSAVATVTQDHKMISEEHRVQAHSYSYYTKHVITRLPRKGRLSNLKSEARAGQSLRWLNPGKVYWLHNVSGLGSQSHT</sequence>
<gene>
    <name evidence="1" type="ORF">BN2614_LOCUS2</name>
</gene>
<name>A0A9X9LGY1_GULGU</name>
<evidence type="ECO:0000313" key="1">
    <source>
        <dbReference type="EMBL" id="VCW67733.1"/>
    </source>
</evidence>
<accession>A0A9X9LGY1</accession>
<organism evidence="1 2">
    <name type="scientific">Gulo gulo</name>
    <name type="common">Wolverine</name>
    <name type="synonym">Gluton</name>
    <dbReference type="NCBI Taxonomy" id="48420"/>
    <lineage>
        <taxon>Eukaryota</taxon>
        <taxon>Metazoa</taxon>
        <taxon>Chordata</taxon>
        <taxon>Craniata</taxon>
        <taxon>Vertebrata</taxon>
        <taxon>Euteleostomi</taxon>
        <taxon>Mammalia</taxon>
        <taxon>Eutheria</taxon>
        <taxon>Laurasiatheria</taxon>
        <taxon>Carnivora</taxon>
        <taxon>Caniformia</taxon>
        <taxon>Musteloidea</taxon>
        <taxon>Mustelidae</taxon>
        <taxon>Guloninae</taxon>
        <taxon>Gulo</taxon>
    </lineage>
</organism>
<evidence type="ECO:0000313" key="2">
    <source>
        <dbReference type="Proteomes" id="UP000269945"/>
    </source>
</evidence>
<keyword evidence="2" id="KW-1185">Reference proteome</keyword>
<protein>
    <submittedName>
        <fullName evidence="1">Uncharacterized protein</fullName>
    </submittedName>
</protein>
<dbReference type="Proteomes" id="UP000269945">
    <property type="component" value="Unassembled WGS sequence"/>
</dbReference>
<dbReference type="EMBL" id="CYRY02003058">
    <property type="protein sequence ID" value="VCW67733.1"/>
    <property type="molecule type" value="Genomic_DNA"/>
</dbReference>
<proteinExistence type="predicted"/>